<keyword evidence="3" id="KW-1185">Reference proteome</keyword>
<dbReference type="Proteomes" id="UP000249464">
    <property type="component" value="Unassembled WGS sequence"/>
</dbReference>
<reference evidence="2 3" key="1">
    <citation type="submission" date="2016-11" db="EMBL/GenBank/DDBJ databases">
        <authorList>
            <person name="Jaros S."/>
            <person name="Januszkiewicz K."/>
            <person name="Wedrychowicz H."/>
        </authorList>
    </citation>
    <scope>NUCLEOTIDE SEQUENCE [LARGE SCALE GENOMIC DNA]</scope>
</reference>
<name>A0A2X0N7D7_9BASI</name>
<evidence type="ECO:0000313" key="3">
    <source>
        <dbReference type="Proteomes" id="UP000249464"/>
    </source>
</evidence>
<evidence type="ECO:0000256" key="1">
    <source>
        <dbReference type="SAM" id="MobiDB-lite"/>
    </source>
</evidence>
<feature type="compositionally biased region" description="Basic and acidic residues" evidence="1">
    <location>
        <begin position="27"/>
        <end position="40"/>
    </location>
</feature>
<protein>
    <submittedName>
        <fullName evidence="2">BQ5605_C009g05608 protein</fullName>
    </submittedName>
</protein>
<proteinExistence type="predicted"/>
<accession>A0A2X0N7D7</accession>
<sequence>MWSSTTVPRPACSTRRGLTRPNWSWDPLERRPWSRREQSRGSDTSETWASRCLNPSLSSPTTASCALREAETSQVARAVGESHRQLQKDPAAEVGSSTKGGTREVPTGWRPQEEAGCRFAAWVAKRRSW</sequence>
<feature type="region of interest" description="Disordered" evidence="1">
    <location>
        <begin position="1"/>
        <end position="112"/>
    </location>
</feature>
<gene>
    <name evidence="2" type="primary">BQ5605_C009g05608</name>
    <name evidence="2" type="ORF">BQ5605_C009G05608</name>
</gene>
<feature type="compositionally biased region" description="Polar residues" evidence="1">
    <location>
        <begin position="41"/>
        <end position="64"/>
    </location>
</feature>
<evidence type="ECO:0000313" key="2">
    <source>
        <dbReference type="EMBL" id="SGY82966.1"/>
    </source>
</evidence>
<dbReference type="AlphaFoldDB" id="A0A2X0N7D7"/>
<organism evidence="2 3">
    <name type="scientific">Microbotryum silenes-dioicae</name>
    <dbReference type="NCBI Taxonomy" id="796604"/>
    <lineage>
        <taxon>Eukaryota</taxon>
        <taxon>Fungi</taxon>
        <taxon>Dikarya</taxon>
        <taxon>Basidiomycota</taxon>
        <taxon>Pucciniomycotina</taxon>
        <taxon>Microbotryomycetes</taxon>
        <taxon>Microbotryales</taxon>
        <taxon>Microbotryaceae</taxon>
        <taxon>Microbotryum</taxon>
    </lineage>
</organism>
<dbReference type="EMBL" id="FQNC01000049">
    <property type="protein sequence ID" value="SGY82966.1"/>
    <property type="molecule type" value="Genomic_DNA"/>
</dbReference>
<feature type="compositionally biased region" description="Basic and acidic residues" evidence="1">
    <location>
        <begin position="80"/>
        <end position="91"/>
    </location>
</feature>